<keyword evidence="4" id="KW-0547">Nucleotide-binding</keyword>
<dbReference type="AlphaFoldDB" id="A0A9R1PNQ8"/>
<evidence type="ECO:0000313" key="10">
    <source>
        <dbReference type="Proteomes" id="UP000324705"/>
    </source>
</evidence>
<reference evidence="9 10" key="1">
    <citation type="submission" date="2017-09" db="EMBL/GenBank/DDBJ databases">
        <authorList>
            <consortium name="International Durum Wheat Genome Sequencing Consortium (IDWGSC)"/>
            <person name="Milanesi L."/>
        </authorList>
    </citation>
    <scope>NUCLEOTIDE SEQUENCE [LARGE SCALE GENOMIC DNA]</scope>
    <source>
        <strain evidence="10">cv. Svevo</strain>
    </source>
</reference>
<evidence type="ECO:0000256" key="3">
    <source>
        <dbReference type="ARBA" id="ARBA00022679"/>
    </source>
</evidence>
<evidence type="ECO:0000256" key="2">
    <source>
        <dbReference type="ARBA" id="ARBA00022527"/>
    </source>
</evidence>
<dbReference type="SUPFAM" id="SSF56112">
    <property type="entry name" value="Protein kinase-like (PK-like)"/>
    <property type="match status" value="1"/>
</dbReference>
<keyword evidence="2" id="KW-0723">Serine/threonine-protein kinase</keyword>
<organism evidence="9 10">
    <name type="scientific">Triticum turgidum subsp. durum</name>
    <name type="common">Durum wheat</name>
    <name type="synonym">Triticum durum</name>
    <dbReference type="NCBI Taxonomy" id="4567"/>
    <lineage>
        <taxon>Eukaryota</taxon>
        <taxon>Viridiplantae</taxon>
        <taxon>Streptophyta</taxon>
        <taxon>Embryophyta</taxon>
        <taxon>Tracheophyta</taxon>
        <taxon>Spermatophyta</taxon>
        <taxon>Magnoliopsida</taxon>
        <taxon>Liliopsida</taxon>
        <taxon>Poales</taxon>
        <taxon>Poaceae</taxon>
        <taxon>BOP clade</taxon>
        <taxon>Pooideae</taxon>
        <taxon>Triticodae</taxon>
        <taxon>Triticeae</taxon>
        <taxon>Triticinae</taxon>
        <taxon>Triticum</taxon>
    </lineage>
</organism>
<proteinExistence type="predicted"/>
<comment type="catalytic activity">
    <reaction evidence="8">
        <text>L-seryl-[protein] + ATP = O-phospho-L-seryl-[protein] + ADP + H(+)</text>
        <dbReference type="Rhea" id="RHEA:17989"/>
        <dbReference type="Rhea" id="RHEA-COMP:9863"/>
        <dbReference type="Rhea" id="RHEA-COMP:11604"/>
        <dbReference type="ChEBI" id="CHEBI:15378"/>
        <dbReference type="ChEBI" id="CHEBI:29999"/>
        <dbReference type="ChEBI" id="CHEBI:30616"/>
        <dbReference type="ChEBI" id="CHEBI:83421"/>
        <dbReference type="ChEBI" id="CHEBI:456216"/>
        <dbReference type="EC" id="2.7.11.1"/>
    </reaction>
</comment>
<sequence length="109" mass="12523">MRCCMGVHLFEERTGRRHFITSCTKILRFLVASRLEAKQLIHGLLQRDPSSRIGSNTGANDIKEHPFFEDIYWPLIRCMSPPELDVPLKLIGEESQPKVKPEEGVIDTF</sequence>
<evidence type="ECO:0000256" key="8">
    <source>
        <dbReference type="ARBA" id="ARBA00048679"/>
    </source>
</evidence>
<evidence type="ECO:0000256" key="7">
    <source>
        <dbReference type="ARBA" id="ARBA00047899"/>
    </source>
</evidence>
<dbReference type="PANTHER" id="PTHR45637">
    <property type="entry name" value="FLIPPASE KINASE 1-RELATED"/>
    <property type="match status" value="1"/>
</dbReference>
<evidence type="ECO:0000256" key="5">
    <source>
        <dbReference type="ARBA" id="ARBA00022777"/>
    </source>
</evidence>
<keyword evidence="6" id="KW-0067">ATP-binding</keyword>
<name>A0A9R1PNQ8_TRITD</name>
<evidence type="ECO:0000256" key="6">
    <source>
        <dbReference type="ARBA" id="ARBA00022840"/>
    </source>
</evidence>
<dbReference type="Gene3D" id="1.10.510.10">
    <property type="entry name" value="Transferase(Phosphotransferase) domain 1"/>
    <property type="match status" value="1"/>
</dbReference>
<keyword evidence="3" id="KW-0808">Transferase</keyword>
<dbReference type="EC" id="2.7.11.1" evidence="1"/>
<evidence type="ECO:0000313" key="9">
    <source>
        <dbReference type="EMBL" id="VAH46904.1"/>
    </source>
</evidence>
<evidence type="ECO:0000256" key="4">
    <source>
        <dbReference type="ARBA" id="ARBA00022741"/>
    </source>
</evidence>
<dbReference type="Proteomes" id="UP000324705">
    <property type="component" value="Chromosome 2B"/>
</dbReference>
<keyword evidence="10" id="KW-1185">Reference proteome</keyword>
<evidence type="ECO:0000256" key="1">
    <source>
        <dbReference type="ARBA" id="ARBA00012513"/>
    </source>
</evidence>
<dbReference type="EMBL" id="LT934114">
    <property type="protein sequence ID" value="VAH46904.1"/>
    <property type="molecule type" value="Genomic_DNA"/>
</dbReference>
<dbReference type="Gramene" id="TRITD2Bv1G134130.3">
    <property type="protein sequence ID" value="TRITD2Bv1G134130.3"/>
    <property type="gene ID" value="TRITD2Bv1G134130"/>
</dbReference>
<keyword evidence="5" id="KW-0418">Kinase</keyword>
<gene>
    <name evidence="9" type="ORF">TRITD_2Bv1G134130</name>
</gene>
<dbReference type="GO" id="GO:0004674">
    <property type="term" value="F:protein serine/threonine kinase activity"/>
    <property type="evidence" value="ECO:0007669"/>
    <property type="project" value="UniProtKB-KW"/>
</dbReference>
<protein>
    <recommendedName>
        <fullName evidence="1">non-specific serine/threonine protein kinase</fullName>
        <ecNumber evidence="1">2.7.11.1</ecNumber>
    </recommendedName>
</protein>
<accession>A0A9R1PNQ8</accession>
<comment type="catalytic activity">
    <reaction evidence="7">
        <text>L-threonyl-[protein] + ATP = O-phospho-L-threonyl-[protein] + ADP + H(+)</text>
        <dbReference type="Rhea" id="RHEA:46608"/>
        <dbReference type="Rhea" id="RHEA-COMP:11060"/>
        <dbReference type="Rhea" id="RHEA-COMP:11605"/>
        <dbReference type="ChEBI" id="CHEBI:15378"/>
        <dbReference type="ChEBI" id="CHEBI:30013"/>
        <dbReference type="ChEBI" id="CHEBI:30616"/>
        <dbReference type="ChEBI" id="CHEBI:61977"/>
        <dbReference type="ChEBI" id="CHEBI:456216"/>
        <dbReference type="EC" id="2.7.11.1"/>
    </reaction>
</comment>
<dbReference type="GO" id="GO:0005524">
    <property type="term" value="F:ATP binding"/>
    <property type="evidence" value="ECO:0007669"/>
    <property type="project" value="UniProtKB-KW"/>
</dbReference>
<dbReference type="InterPro" id="IPR011009">
    <property type="entry name" value="Kinase-like_dom_sf"/>
</dbReference>